<proteinExistence type="predicted"/>
<dbReference type="InterPro" id="IPR050464">
    <property type="entry name" value="Zeta_carotene_desat/Oxidored"/>
</dbReference>
<name>A0A7W7M3H1_9MICC</name>
<dbReference type="SUPFAM" id="SSF51905">
    <property type="entry name" value="FAD/NAD(P)-binding domain"/>
    <property type="match status" value="1"/>
</dbReference>
<dbReference type="Proteomes" id="UP000540191">
    <property type="component" value="Unassembled WGS sequence"/>
</dbReference>
<evidence type="ECO:0000313" key="4">
    <source>
        <dbReference type="Proteomes" id="UP000540191"/>
    </source>
</evidence>
<feature type="region of interest" description="Disordered" evidence="1">
    <location>
        <begin position="519"/>
        <end position="545"/>
    </location>
</feature>
<reference evidence="3 4" key="1">
    <citation type="submission" date="2020-08" db="EMBL/GenBank/DDBJ databases">
        <title>Sequencing the genomes of 1000 actinobacteria strains.</title>
        <authorList>
            <person name="Klenk H.-P."/>
        </authorList>
    </citation>
    <scope>NUCLEOTIDE SEQUENCE [LARGE SCALE GENOMIC DNA]</scope>
    <source>
        <strain evidence="3 4">DSM 23974</strain>
    </source>
</reference>
<dbReference type="InterPro" id="IPR036188">
    <property type="entry name" value="FAD/NAD-bd_sf"/>
</dbReference>
<organism evidence="3 4">
    <name type="scientific">Micrococcus cohnii</name>
    <dbReference type="NCBI Taxonomy" id="993416"/>
    <lineage>
        <taxon>Bacteria</taxon>
        <taxon>Bacillati</taxon>
        <taxon>Actinomycetota</taxon>
        <taxon>Actinomycetes</taxon>
        <taxon>Micrococcales</taxon>
        <taxon>Micrococcaceae</taxon>
        <taxon>Micrococcus</taxon>
    </lineage>
</organism>
<gene>
    <name evidence="3" type="ORF">HDA30_001066</name>
</gene>
<evidence type="ECO:0000256" key="1">
    <source>
        <dbReference type="SAM" id="MobiDB-lite"/>
    </source>
</evidence>
<dbReference type="Gene3D" id="3.50.50.60">
    <property type="entry name" value="FAD/NAD(P)-binding domain"/>
    <property type="match status" value="1"/>
</dbReference>
<accession>A0A7W7M3H1</accession>
<comment type="caution">
    <text evidence="3">The sequence shown here is derived from an EMBL/GenBank/DDBJ whole genome shotgun (WGS) entry which is preliminary data.</text>
</comment>
<keyword evidence="3" id="KW-0560">Oxidoreductase</keyword>
<dbReference type="EMBL" id="JACHNA010000001">
    <property type="protein sequence ID" value="MBB4735558.1"/>
    <property type="molecule type" value="Genomic_DNA"/>
</dbReference>
<evidence type="ECO:0000259" key="2">
    <source>
        <dbReference type="Pfam" id="PF01593"/>
    </source>
</evidence>
<dbReference type="InterPro" id="IPR002937">
    <property type="entry name" value="Amino_oxidase"/>
</dbReference>
<sequence length="545" mass="56118">MSQGQNATTPSAADPQTAGTEARTALVIGGGLAGLLSALRLAQQGYAVTLAEATSVLGGAVSARYLDVPSVDTAGGEQLQTLELDGGAEAFAVRGTAVHELLAELGIDGRVVAPDAGRSWIHAAHGSFRAPALGLLGIPGDLDAADTLAALSDAGLDRARQDLRTDTSGWRAALEAGEEITVGALVQDRMGEEVLERLVRPIVAGVHSADPFAVDARRVAPELVEAMVEHGSLSAGVAALRAAHAPGSAVAGLDGGMNRLTQALLSALSEAGASVLRGVRVAALKRLSDAGGWWAQISDRDEEVVRGLDVDRVVLAVDGAAAWDLLAPASGGDLEQDDAPALSEGVALVTLVVDHAGLDTAPRGTGVLVAEDAGVAAKALTHATAKWGWLAEVVRRPDDEGLARHPHRHVLRLSYGRHGGLDPLGFRSSDEQLTDQAVEDAAVLTGLPIQADDVVASTVVRWRACIPPQAGPDRTQFTRLLEWADRVEGLDVVGSWADGTGLAAVTAGVERRFGRSAGAISSPAEATHPHLGDGDVATEEKEITR</sequence>
<dbReference type="GO" id="GO:0004729">
    <property type="term" value="F:oxygen-dependent protoporphyrinogen oxidase activity"/>
    <property type="evidence" value="ECO:0007669"/>
    <property type="project" value="UniProtKB-EC"/>
</dbReference>
<dbReference type="SUPFAM" id="SSF54373">
    <property type="entry name" value="FAD-linked reductases, C-terminal domain"/>
    <property type="match status" value="1"/>
</dbReference>
<dbReference type="AlphaFoldDB" id="A0A7W7M3H1"/>
<dbReference type="Gene3D" id="3.90.660.20">
    <property type="entry name" value="Protoporphyrinogen oxidase, mitochondrial, domain 2"/>
    <property type="match status" value="1"/>
</dbReference>
<feature type="domain" description="Amine oxidase" evidence="2">
    <location>
        <begin position="32"/>
        <end position="483"/>
    </location>
</feature>
<keyword evidence="4" id="KW-1185">Reference proteome</keyword>
<dbReference type="RefSeq" id="WP_184241311.1">
    <property type="nucleotide sequence ID" value="NZ_JACHNA010000001.1"/>
</dbReference>
<protein>
    <submittedName>
        <fullName evidence="3">Oxygen-dependent protoporphyrinogen oxidase</fullName>
        <ecNumber evidence="3">1.3.3.4</ecNumber>
    </submittedName>
</protein>
<dbReference type="Gene3D" id="1.10.3110.10">
    <property type="entry name" value="protoporphyrinogen ix oxidase, domain 3"/>
    <property type="match status" value="1"/>
</dbReference>
<dbReference type="Pfam" id="PF01593">
    <property type="entry name" value="Amino_oxidase"/>
    <property type="match status" value="1"/>
</dbReference>
<dbReference type="PANTHER" id="PTHR42923">
    <property type="entry name" value="PROTOPORPHYRINOGEN OXIDASE"/>
    <property type="match status" value="1"/>
</dbReference>
<feature type="compositionally biased region" description="Basic and acidic residues" evidence="1">
    <location>
        <begin position="527"/>
        <end position="545"/>
    </location>
</feature>
<evidence type="ECO:0000313" key="3">
    <source>
        <dbReference type="EMBL" id="MBB4735558.1"/>
    </source>
</evidence>
<dbReference type="EC" id="1.3.3.4" evidence="3"/>
<dbReference type="PANTHER" id="PTHR42923:SF3">
    <property type="entry name" value="PROTOPORPHYRINOGEN OXIDASE"/>
    <property type="match status" value="1"/>
</dbReference>